<evidence type="ECO:0000256" key="9">
    <source>
        <dbReference type="SAM" id="MobiDB-lite"/>
    </source>
</evidence>
<dbReference type="InterPro" id="IPR035979">
    <property type="entry name" value="RBD_domain_sf"/>
</dbReference>
<comment type="subcellular location">
    <subcellularLocation>
        <location evidence="1 8">Nucleus</location>
    </subcellularLocation>
</comment>
<dbReference type="GO" id="GO:0006397">
    <property type="term" value="P:mRNA processing"/>
    <property type="evidence" value="ECO:0007669"/>
    <property type="project" value="UniProtKB-KW"/>
</dbReference>
<dbReference type="AlphaFoldDB" id="A0A167SA44"/>
<feature type="region of interest" description="Disordered" evidence="9">
    <location>
        <begin position="1"/>
        <end position="140"/>
    </location>
</feature>
<evidence type="ECO:0000256" key="6">
    <source>
        <dbReference type="ARBA" id="ARBA00023242"/>
    </source>
</evidence>
<dbReference type="GO" id="GO:0008380">
    <property type="term" value="P:RNA splicing"/>
    <property type="evidence" value="ECO:0007669"/>
    <property type="project" value="UniProtKB-KW"/>
</dbReference>
<comment type="function">
    <text evidence="8">Necessary for the splicing of pre-mRNA.</text>
</comment>
<evidence type="ECO:0000256" key="5">
    <source>
        <dbReference type="ARBA" id="ARBA00023187"/>
    </source>
</evidence>
<accession>A0A167SA44</accession>
<dbReference type="Pfam" id="PF00076">
    <property type="entry name" value="RRM_1"/>
    <property type="match status" value="1"/>
</dbReference>
<dbReference type="Proteomes" id="UP000076738">
    <property type="component" value="Unassembled WGS sequence"/>
</dbReference>
<dbReference type="InterPro" id="IPR003954">
    <property type="entry name" value="RRM_euk-type"/>
</dbReference>
<dbReference type="FunFam" id="3.30.70.330:FF:000097">
    <property type="entry name" value="U2 snRNP auxiliary factor large subunit"/>
    <property type="match status" value="1"/>
</dbReference>
<evidence type="ECO:0000256" key="7">
    <source>
        <dbReference type="PROSITE-ProRule" id="PRU00176"/>
    </source>
</evidence>
<feature type="domain" description="RRM" evidence="10">
    <location>
        <begin position="322"/>
        <end position="400"/>
    </location>
</feature>
<keyword evidence="12" id="KW-1185">Reference proteome</keyword>
<keyword evidence="4 7" id="KW-0694">RNA-binding</keyword>
<dbReference type="InterPro" id="IPR006529">
    <property type="entry name" value="U2AF_lg"/>
</dbReference>
<gene>
    <name evidence="11" type="ORF">CALVIDRAFT_16583</name>
</gene>
<dbReference type="GO" id="GO:0005634">
    <property type="term" value="C:nucleus"/>
    <property type="evidence" value="ECO:0007669"/>
    <property type="project" value="UniProtKB-SubCell"/>
</dbReference>
<evidence type="ECO:0000256" key="1">
    <source>
        <dbReference type="ARBA" id="ARBA00004123"/>
    </source>
</evidence>
<dbReference type="NCBIfam" id="TIGR01642">
    <property type="entry name" value="U2AF_lg"/>
    <property type="match status" value="1"/>
</dbReference>
<dbReference type="CDD" id="cd12232">
    <property type="entry name" value="RRM3_U2AF65"/>
    <property type="match status" value="1"/>
</dbReference>
<evidence type="ECO:0000259" key="10">
    <source>
        <dbReference type="PROSITE" id="PS50102"/>
    </source>
</evidence>
<dbReference type="Gene3D" id="3.30.70.330">
    <property type="match status" value="3"/>
</dbReference>
<evidence type="ECO:0000313" key="12">
    <source>
        <dbReference type="Proteomes" id="UP000076738"/>
    </source>
</evidence>
<keyword evidence="2 8" id="KW-0507">mRNA processing</keyword>
<keyword evidence="3" id="KW-0677">Repeat</keyword>
<dbReference type="GO" id="GO:0003723">
    <property type="term" value="F:RNA binding"/>
    <property type="evidence" value="ECO:0007669"/>
    <property type="project" value="UniProtKB-UniRule"/>
</dbReference>
<dbReference type="STRING" id="1330018.A0A167SA44"/>
<dbReference type="EMBL" id="KV417266">
    <property type="protein sequence ID" value="KZP01722.1"/>
    <property type="molecule type" value="Genomic_DNA"/>
</dbReference>
<evidence type="ECO:0000256" key="2">
    <source>
        <dbReference type="ARBA" id="ARBA00022664"/>
    </source>
</evidence>
<dbReference type="FunFam" id="3.30.70.330:FF:000676">
    <property type="entry name" value="U2 snRNP auxiliary factor large subunit"/>
    <property type="match status" value="1"/>
</dbReference>
<dbReference type="PROSITE" id="PS50102">
    <property type="entry name" value="RRM"/>
    <property type="match status" value="3"/>
</dbReference>
<reference evidence="11 12" key="1">
    <citation type="journal article" date="2016" name="Mol. Biol. Evol.">
        <title>Comparative Genomics of Early-Diverging Mushroom-Forming Fungi Provides Insights into the Origins of Lignocellulose Decay Capabilities.</title>
        <authorList>
            <person name="Nagy L.G."/>
            <person name="Riley R."/>
            <person name="Tritt A."/>
            <person name="Adam C."/>
            <person name="Daum C."/>
            <person name="Floudas D."/>
            <person name="Sun H."/>
            <person name="Yadav J.S."/>
            <person name="Pangilinan J."/>
            <person name="Larsson K.H."/>
            <person name="Matsuura K."/>
            <person name="Barry K."/>
            <person name="Labutti K."/>
            <person name="Kuo R."/>
            <person name="Ohm R.A."/>
            <person name="Bhattacharya S.S."/>
            <person name="Shirouzu T."/>
            <person name="Yoshinaga Y."/>
            <person name="Martin F.M."/>
            <person name="Grigoriev I.V."/>
            <person name="Hibbett D.S."/>
        </authorList>
    </citation>
    <scope>NUCLEOTIDE SEQUENCE [LARGE SCALE GENOMIC DNA]</scope>
    <source>
        <strain evidence="11 12">TUFC12733</strain>
    </source>
</reference>
<evidence type="ECO:0000313" key="11">
    <source>
        <dbReference type="EMBL" id="KZP01722.1"/>
    </source>
</evidence>
<keyword evidence="6 8" id="KW-0539">Nucleus</keyword>
<dbReference type="InterPro" id="IPR012677">
    <property type="entry name" value="Nucleotide-bd_a/b_plait_sf"/>
</dbReference>
<dbReference type="PANTHER" id="PTHR23139">
    <property type="entry name" value="RNA-BINDING PROTEIN"/>
    <property type="match status" value="1"/>
</dbReference>
<feature type="domain" description="RRM" evidence="10">
    <location>
        <begin position="434"/>
        <end position="537"/>
    </location>
</feature>
<dbReference type="SMART" id="SM00360">
    <property type="entry name" value="RRM"/>
    <property type="match status" value="3"/>
</dbReference>
<name>A0A167SA44_CALVF</name>
<dbReference type="SMART" id="SM00361">
    <property type="entry name" value="RRM_1"/>
    <property type="match status" value="2"/>
</dbReference>
<dbReference type="InterPro" id="IPR000504">
    <property type="entry name" value="RRM_dom"/>
</dbReference>
<evidence type="ECO:0000256" key="4">
    <source>
        <dbReference type="ARBA" id="ARBA00022884"/>
    </source>
</evidence>
<comment type="similarity">
    <text evidence="8">Belongs to the splicing factor SR family.</text>
</comment>
<keyword evidence="5 8" id="KW-0508">mRNA splicing</keyword>
<proteinExistence type="inferred from homology"/>
<evidence type="ECO:0000256" key="3">
    <source>
        <dbReference type="ARBA" id="ARBA00022737"/>
    </source>
</evidence>
<protein>
    <recommendedName>
        <fullName evidence="8">Splicing factor U2AF subunit</fullName>
    </recommendedName>
    <alternativeName>
        <fullName evidence="8">U2 snRNP auxiliary factor large subunit</fullName>
    </alternativeName>
</protein>
<feature type="compositionally biased region" description="Basic and acidic residues" evidence="9">
    <location>
        <begin position="1"/>
        <end position="122"/>
    </location>
</feature>
<organism evidence="11 12">
    <name type="scientific">Calocera viscosa (strain TUFC12733)</name>
    <dbReference type="NCBI Taxonomy" id="1330018"/>
    <lineage>
        <taxon>Eukaryota</taxon>
        <taxon>Fungi</taxon>
        <taxon>Dikarya</taxon>
        <taxon>Basidiomycota</taxon>
        <taxon>Agaricomycotina</taxon>
        <taxon>Dacrymycetes</taxon>
        <taxon>Dacrymycetales</taxon>
        <taxon>Dacrymycetaceae</taxon>
        <taxon>Calocera</taxon>
    </lineage>
</organism>
<sequence length="544" mass="60230">MADYDRRPPRPEYDREGRRLPPRDDPMDGRGGGRDPRRDRDDRYGGGRRDYDDGRSRDPRRRDDDRRRPFEDDRGFRDGREDRYGGGRRRDEDFGGGRDRGRRDDRGGRGGRDKVDTPEKRSPTPPSAVPLTQRRRKASGWDVHAPGYEAYTAMQAKATGYFNLPGANRQHTVAINIPAPVGAAPDSYGMIAAPNMPITAPSTGNLEQQARRLYLASVTPDTTEENLIAFLKSTLPELGITVDGDDPALQEVKVNQEKNYAYIDFSNPDDATKTMELDGTVFLGQPLKLRRPKDYLSATDLAVVFGGIVPGVVSTNVPDSINKIFVGGLPTYLNEAQVMELLQTFGELRAFNLVKDGTTGLSKGFAFFEYMDPGVTDVACQGLNGMELGDRYLVVQRASIGANPNKPNMPNMPGMMPPPRPAILPVDSSNPPSPILLLLNMVTPEELIQDQDFEDIFEDIRDEMGRYGQVVNLKIPRPQKKSWVPSSTSEPVKSDVELGVGRVYVQFADTESASSALNAVAGRQFSGRSIIATYLQEDPFLETA</sequence>
<feature type="domain" description="RRM" evidence="10">
    <location>
        <begin position="211"/>
        <end position="294"/>
    </location>
</feature>
<dbReference type="OrthoDB" id="10266058at2759"/>
<evidence type="ECO:0000256" key="8">
    <source>
        <dbReference type="RuleBase" id="RU364135"/>
    </source>
</evidence>
<dbReference type="CDD" id="cd12231">
    <property type="entry name" value="RRM2_U2AF65"/>
    <property type="match status" value="1"/>
</dbReference>
<dbReference type="SUPFAM" id="SSF54928">
    <property type="entry name" value="RNA-binding domain, RBD"/>
    <property type="match status" value="2"/>
</dbReference>